<evidence type="ECO:0000256" key="1">
    <source>
        <dbReference type="SAM" id="MobiDB-lite"/>
    </source>
</evidence>
<dbReference type="PANTHER" id="PTHR15633">
    <property type="entry name" value="NUCLEOLAR PROTEIN 11"/>
    <property type="match status" value="1"/>
</dbReference>
<keyword evidence="3" id="KW-1185">Reference proteome</keyword>
<feature type="region of interest" description="Disordered" evidence="1">
    <location>
        <begin position="548"/>
        <end position="572"/>
    </location>
</feature>
<dbReference type="Proteomes" id="UP000237144">
    <property type="component" value="Unassembled WGS sequence"/>
</dbReference>
<organism evidence="2 3">
    <name type="scientific">Rhodotorula taiwanensis</name>
    <dbReference type="NCBI Taxonomy" id="741276"/>
    <lineage>
        <taxon>Eukaryota</taxon>
        <taxon>Fungi</taxon>
        <taxon>Dikarya</taxon>
        <taxon>Basidiomycota</taxon>
        <taxon>Pucciniomycotina</taxon>
        <taxon>Microbotryomycetes</taxon>
        <taxon>Sporidiobolales</taxon>
        <taxon>Sporidiobolaceae</taxon>
        <taxon>Rhodotorula</taxon>
    </lineage>
</organism>
<dbReference type="STRING" id="741276.A0A2S5B178"/>
<dbReference type="OrthoDB" id="4349954at2759"/>
<dbReference type="InterPro" id="IPR042859">
    <property type="entry name" value="NOL11"/>
</dbReference>
<comment type="caution">
    <text evidence="2">The sequence shown here is derived from an EMBL/GenBank/DDBJ whole genome shotgun (WGS) entry which is preliminary data.</text>
</comment>
<sequence>MSLVGGQIDDFVVASFPAPAVTGATTATAASRTTATCVNYTSNAKTDHRVAIASPRVGLAVYDLDDQTPLASISVGPSFAPCTAPASRSTPVTQTASESTRVKSLRKTWVGVRSTLQQQANDDATARAGEIWCFHEDENKDGSTGSADAPKAVWPISEPLASIVAPRTLPEHIVFLSETGTLALAPQDDLTKLSSLAAPPLPSGANALSSQTLRVVPLTSTTSSDFVPSSLLAALPPAPAQPHLAFIVRTYAAAATAAPSTAEASLTGAGKKKHKKQARPSAAAVIDAAESVGPSAASTEPTQTSRICQVELVLLDAAISVPDEFEPRQGLLRLGRVEVPGASEVVVSDEGFVTALDASGVLSSHRLGFAESLAFEAYHALFFPAASSDNADDTAAILPLALNFVKSIPLSPTAVSPARSALLALHSSFVALASPRPRSPASDSTSQPPSVSVTYWDTRFGSVIASTELAVPSAVAASVDGFAVSLSRVGRRTAIVVIEPAATSATIDDKSAAKRTVLFGLPLNGLPSASVLAAVVGKHTLTAKYVASPSTSASAGGSNATASTSTSAGSSGAAILEQARRAEPMRSELLRTGNEKKAALLEQSRIAREQLLESLVDALEPLRVGASTKEQDKAVRSAESSWDTYIEEERDRLWEYNKDKVRLAMEKEKERRVAAIAGLTRSGDAGAAEPEEGEASRYKVAKRRIERAIAAAGASIRPGTEAAAGSGKSWKDVTAARIKGVNDKYRYRYHTERNKIEAEMGQTVKEFDWEEAVDKVERFEPSLPSSFVTALLRLSFPVPLADASTSLEIAAPASNAPKAKATVYRHPTKLVGYLLGRELVGENQVEGGVTRFLARAGDWPNILQALRTVSDISESTLVSLLVAVVRDSSSAHDDADMDVDSDVTALPCSAPRLPTFLAAFLQAPYTGPTLRSALQKQLSPSDAVPVLEQCDAWLKRWLNEAEPVRTKDEDEKRKRKGKGHQTVAIDVFKVAVRDEDVPALDQVVPFVQAVLDAHFVTLLLQRQSHRLLRRLSQHVARHTEMSTDLGSLLGALSIYSTKKEEQRRAALAAAEAKAAGTGATTTGVKELGATMEKRIAAQEKHAEVGQYQVEEFYL</sequence>
<accession>A0A2S5B178</accession>
<proteinExistence type="predicted"/>
<feature type="region of interest" description="Disordered" evidence="1">
    <location>
        <begin position="262"/>
        <end position="284"/>
    </location>
</feature>
<dbReference type="GO" id="GO:0005730">
    <property type="term" value="C:nucleolus"/>
    <property type="evidence" value="ECO:0007669"/>
    <property type="project" value="TreeGrafter"/>
</dbReference>
<dbReference type="GO" id="GO:0030490">
    <property type="term" value="P:maturation of SSU-rRNA"/>
    <property type="evidence" value="ECO:0007669"/>
    <property type="project" value="InterPro"/>
</dbReference>
<dbReference type="GO" id="GO:0003723">
    <property type="term" value="F:RNA binding"/>
    <property type="evidence" value="ECO:0007669"/>
    <property type="project" value="TreeGrafter"/>
</dbReference>
<dbReference type="EMBL" id="PJQD01000115">
    <property type="protein sequence ID" value="POY70540.1"/>
    <property type="molecule type" value="Genomic_DNA"/>
</dbReference>
<evidence type="ECO:0000313" key="2">
    <source>
        <dbReference type="EMBL" id="POY70540.1"/>
    </source>
</evidence>
<reference evidence="2 3" key="1">
    <citation type="journal article" date="2018" name="Front. Microbiol.">
        <title>Prospects for Fungal Bioremediation of Acidic Radioactive Waste Sites: Characterization and Genome Sequence of Rhodotorula taiwanensis MD1149.</title>
        <authorList>
            <person name="Tkavc R."/>
            <person name="Matrosova V.Y."/>
            <person name="Grichenko O.E."/>
            <person name="Gostincar C."/>
            <person name="Volpe R.P."/>
            <person name="Klimenkova P."/>
            <person name="Gaidamakova E.K."/>
            <person name="Zhou C.E."/>
            <person name="Stewart B.J."/>
            <person name="Lyman M.G."/>
            <person name="Malfatti S.A."/>
            <person name="Rubinfeld B."/>
            <person name="Courtot M."/>
            <person name="Singh J."/>
            <person name="Dalgard C.L."/>
            <person name="Hamilton T."/>
            <person name="Frey K.G."/>
            <person name="Gunde-Cimerman N."/>
            <person name="Dugan L."/>
            <person name="Daly M.J."/>
        </authorList>
    </citation>
    <scope>NUCLEOTIDE SEQUENCE [LARGE SCALE GENOMIC DNA]</scope>
    <source>
        <strain evidence="2 3">MD1149</strain>
    </source>
</reference>
<gene>
    <name evidence="2" type="ORF">BMF94_6454</name>
</gene>
<dbReference type="AlphaFoldDB" id="A0A2S5B178"/>
<name>A0A2S5B178_9BASI</name>
<dbReference type="PANTHER" id="PTHR15633:SF2">
    <property type="entry name" value="NUCLEOLAR PROTEIN 11"/>
    <property type="match status" value="1"/>
</dbReference>
<evidence type="ECO:0000313" key="3">
    <source>
        <dbReference type="Proteomes" id="UP000237144"/>
    </source>
</evidence>
<protein>
    <submittedName>
        <fullName evidence="2">Uncharacterized protein</fullName>
    </submittedName>
</protein>